<dbReference type="EMBL" id="JAKKSL010000007">
    <property type="protein sequence ID" value="MCI2286090.1"/>
    <property type="molecule type" value="Genomic_DNA"/>
</dbReference>
<proteinExistence type="inferred from homology"/>
<dbReference type="RefSeq" id="WP_242289286.1">
    <property type="nucleotide sequence ID" value="NZ_JAKKSL010000007.1"/>
</dbReference>
<reference evidence="3" key="1">
    <citation type="submission" date="2022-01" db="EMBL/GenBank/DDBJ databases">
        <title>Colwellia maritima, isolated from seawater.</title>
        <authorList>
            <person name="Kristyanto S."/>
            <person name="Jung J."/>
            <person name="Jeon C.O."/>
        </authorList>
    </citation>
    <scope>NUCLEOTIDE SEQUENCE</scope>
    <source>
        <strain evidence="3">MSW7</strain>
    </source>
</reference>
<evidence type="ECO:0000313" key="4">
    <source>
        <dbReference type="Proteomes" id="UP001139646"/>
    </source>
</evidence>
<accession>A0ABS9X769</accession>
<dbReference type="NCBIfam" id="TIGR00180">
    <property type="entry name" value="parB_part"/>
    <property type="match status" value="1"/>
</dbReference>
<organism evidence="3 4">
    <name type="scientific">Colwellia maritima</name>
    <dbReference type="NCBI Taxonomy" id="2912588"/>
    <lineage>
        <taxon>Bacteria</taxon>
        <taxon>Pseudomonadati</taxon>
        <taxon>Pseudomonadota</taxon>
        <taxon>Gammaproteobacteria</taxon>
        <taxon>Alteromonadales</taxon>
        <taxon>Colwelliaceae</taxon>
        <taxon>Colwellia</taxon>
    </lineage>
</organism>
<dbReference type="SUPFAM" id="SSF109709">
    <property type="entry name" value="KorB DNA-binding domain-like"/>
    <property type="match status" value="1"/>
</dbReference>
<gene>
    <name evidence="3" type="ORF">L3081_25030</name>
</gene>
<dbReference type="InterPro" id="IPR036086">
    <property type="entry name" value="ParB/Sulfiredoxin_sf"/>
</dbReference>
<dbReference type="Gene3D" id="3.90.1530.30">
    <property type="match status" value="1"/>
</dbReference>
<dbReference type="Proteomes" id="UP001139646">
    <property type="component" value="Unassembled WGS sequence"/>
</dbReference>
<dbReference type="Pfam" id="PF02195">
    <property type="entry name" value="ParB_N"/>
    <property type="match status" value="1"/>
</dbReference>
<sequence length="169" mass="18667">MFNQLQDNALISVTPSALIDMALGGNIRRKRRNFEEFKAKIKAQGIIQPVVARPIEGNESQLELLGGYGRRDAALAIGLDEVPVLIRVVDDQTALEIHLAENQDREDVTIVDEVEFAKRYISLHHGDRQSAAQALGWEVSKLSSRLELLTCTPDVLDALDDGVIKVVTP</sequence>
<dbReference type="InterPro" id="IPR003115">
    <property type="entry name" value="ParB_N"/>
</dbReference>
<keyword evidence="4" id="KW-1185">Reference proteome</keyword>
<name>A0ABS9X769_9GAMM</name>
<dbReference type="InterPro" id="IPR004437">
    <property type="entry name" value="ParB/RepB/Spo0J"/>
</dbReference>
<dbReference type="PANTHER" id="PTHR33375">
    <property type="entry name" value="CHROMOSOME-PARTITIONING PROTEIN PARB-RELATED"/>
    <property type="match status" value="1"/>
</dbReference>
<comment type="caution">
    <text evidence="3">The sequence shown here is derived from an EMBL/GenBank/DDBJ whole genome shotgun (WGS) entry which is preliminary data.</text>
</comment>
<dbReference type="SUPFAM" id="SSF110849">
    <property type="entry name" value="ParB/Sulfiredoxin"/>
    <property type="match status" value="1"/>
</dbReference>
<evidence type="ECO:0000313" key="3">
    <source>
        <dbReference type="EMBL" id="MCI2286090.1"/>
    </source>
</evidence>
<evidence type="ECO:0000256" key="1">
    <source>
        <dbReference type="ARBA" id="ARBA00006295"/>
    </source>
</evidence>
<feature type="domain" description="ParB-like N-terminal" evidence="2">
    <location>
        <begin position="11"/>
        <end position="103"/>
    </location>
</feature>
<dbReference type="Gene3D" id="1.10.10.2830">
    <property type="match status" value="1"/>
</dbReference>
<comment type="similarity">
    <text evidence="1">Belongs to the ParB family.</text>
</comment>
<evidence type="ECO:0000259" key="2">
    <source>
        <dbReference type="SMART" id="SM00470"/>
    </source>
</evidence>
<protein>
    <submittedName>
        <fullName evidence="3">ParB/RepB/Spo0J family partition protein</fullName>
    </submittedName>
</protein>
<dbReference type="SMART" id="SM00470">
    <property type="entry name" value="ParB"/>
    <property type="match status" value="1"/>
</dbReference>
<dbReference type="PANTHER" id="PTHR33375:SF1">
    <property type="entry name" value="CHROMOSOME-PARTITIONING PROTEIN PARB-RELATED"/>
    <property type="match status" value="1"/>
</dbReference>
<dbReference type="InterPro" id="IPR050336">
    <property type="entry name" value="Chromosome_partition/occlusion"/>
</dbReference>